<proteinExistence type="predicted"/>
<name>A0A2G9ULF8_TELCI</name>
<dbReference type="Proteomes" id="UP000230423">
    <property type="component" value="Unassembled WGS sequence"/>
</dbReference>
<sequence length="203" mass="22143">MQGICRELKSAAVQDDEPSLLDMGRRAASFETCQASTVKASPSLRPASFDSRMSAFSPVDVPRLLVHSPASPLAMEPPPQATDSRLLTVPSPDYRKMSCESPKASDYITMGLAPAILGQLTAIASTMMTPTTMDEVKPSPIQVQLPQASAELLAQMPAKSVIQDDIRSGNGRFQLVRKRGRSEVWNLFGQIQRSMDRHEVTKT</sequence>
<keyword evidence="2" id="KW-1185">Reference proteome</keyword>
<evidence type="ECO:0000313" key="2">
    <source>
        <dbReference type="Proteomes" id="UP000230423"/>
    </source>
</evidence>
<gene>
    <name evidence="1" type="ORF">TELCIR_07036</name>
</gene>
<reference evidence="1 2" key="1">
    <citation type="submission" date="2015-09" db="EMBL/GenBank/DDBJ databases">
        <title>Draft genome of the parasitic nematode Teladorsagia circumcincta isolate WARC Sus (inbred).</title>
        <authorList>
            <person name="Mitreva M."/>
        </authorList>
    </citation>
    <scope>NUCLEOTIDE SEQUENCE [LARGE SCALE GENOMIC DNA]</scope>
    <source>
        <strain evidence="1 2">S</strain>
    </source>
</reference>
<organism evidence="1 2">
    <name type="scientific">Teladorsagia circumcincta</name>
    <name type="common">Brown stomach worm</name>
    <name type="synonym">Ostertagia circumcincta</name>
    <dbReference type="NCBI Taxonomy" id="45464"/>
    <lineage>
        <taxon>Eukaryota</taxon>
        <taxon>Metazoa</taxon>
        <taxon>Ecdysozoa</taxon>
        <taxon>Nematoda</taxon>
        <taxon>Chromadorea</taxon>
        <taxon>Rhabditida</taxon>
        <taxon>Rhabditina</taxon>
        <taxon>Rhabditomorpha</taxon>
        <taxon>Strongyloidea</taxon>
        <taxon>Trichostrongylidae</taxon>
        <taxon>Teladorsagia</taxon>
    </lineage>
</organism>
<protein>
    <submittedName>
        <fullName evidence="1">Uncharacterized protein</fullName>
    </submittedName>
</protein>
<accession>A0A2G9ULF8</accession>
<dbReference type="AlphaFoldDB" id="A0A2G9ULF8"/>
<evidence type="ECO:0000313" key="1">
    <source>
        <dbReference type="EMBL" id="PIO71075.1"/>
    </source>
</evidence>
<dbReference type="OrthoDB" id="5847890at2759"/>
<dbReference type="EMBL" id="KZ346062">
    <property type="protein sequence ID" value="PIO71075.1"/>
    <property type="molecule type" value="Genomic_DNA"/>
</dbReference>